<reference evidence="1" key="2">
    <citation type="submission" date="2020-11" db="EMBL/GenBank/DDBJ databases">
        <authorList>
            <person name="McCartney M.A."/>
            <person name="Auch B."/>
            <person name="Kono T."/>
            <person name="Mallez S."/>
            <person name="Becker A."/>
            <person name="Gohl D.M."/>
            <person name="Silverstein K.A.T."/>
            <person name="Koren S."/>
            <person name="Bechman K.B."/>
            <person name="Herman A."/>
            <person name="Abrahante J.E."/>
            <person name="Garbe J."/>
        </authorList>
    </citation>
    <scope>NUCLEOTIDE SEQUENCE</scope>
    <source>
        <strain evidence="1">Duluth1</strain>
        <tissue evidence="1">Whole animal</tissue>
    </source>
</reference>
<evidence type="ECO:0000313" key="2">
    <source>
        <dbReference type="Proteomes" id="UP000828390"/>
    </source>
</evidence>
<dbReference type="EMBL" id="JAIWYP010000012">
    <property type="protein sequence ID" value="KAH3725270.1"/>
    <property type="molecule type" value="Genomic_DNA"/>
</dbReference>
<organism evidence="1 2">
    <name type="scientific">Dreissena polymorpha</name>
    <name type="common">Zebra mussel</name>
    <name type="synonym">Mytilus polymorpha</name>
    <dbReference type="NCBI Taxonomy" id="45954"/>
    <lineage>
        <taxon>Eukaryota</taxon>
        <taxon>Metazoa</taxon>
        <taxon>Spiralia</taxon>
        <taxon>Lophotrochozoa</taxon>
        <taxon>Mollusca</taxon>
        <taxon>Bivalvia</taxon>
        <taxon>Autobranchia</taxon>
        <taxon>Heteroconchia</taxon>
        <taxon>Euheterodonta</taxon>
        <taxon>Imparidentia</taxon>
        <taxon>Neoheterodontei</taxon>
        <taxon>Myida</taxon>
        <taxon>Dreissenoidea</taxon>
        <taxon>Dreissenidae</taxon>
        <taxon>Dreissena</taxon>
    </lineage>
</organism>
<dbReference type="AlphaFoldDB" id="A0A9D4CJ55"/>
<protein>
    <submittedName>
        <fullName evidence="1">Uncharacterized protein</fullName>
    </submittedName>
</protein>
<name>A0A9D4CJ55_DREPO</name>
<keyword evidence="2" id="KW-1185">Reference proteome</keyword>
<proteinExistence type="predicted"/>
<comment type="caution">
    <text evidence="1">The sequence shown here is derived from an EMBL/GenBank/DDBJ whole genome shotgun (WGS) entry which is preliminary data.</text>
</comment>
<accession>A0A9D4CJ55</accession>
<sequence length="50" mass="5742">MEPKTSRSLGGQHFHYATATYKWVMDFGRPSTIKNPKRPRIILDLFSGGF</sequence>
<evidence type="ECO:0000313" key="1">
    <source>
        <dbReference type="EMBL" id="KAH3725270.1"/>
    </source>
</evidence>
<gene>
    <name evidence="1" type="ORF">DPMN_051104</name>
</gene>
<dbReference type="Proteomes" id="UP000828390">
    <property type="component" value="Unassembled WGS sequence"/>
</dbReference>
<reference evidence="1" key="1">
    <citation type="journal article" date="2019" name="bioRxiv">
        <title>The Genome of the Zebra Mussel, Dreissena polymorpha: A Resource for Invasive Species Research.</title>
        <authorList>
            <person name="McCartney M.A."/>
            <person name="Auch B."/>
            <person name="Kono T."/>
            <person name="Mallez S."/>
            <person name="Zhang Y."/>
            <person name="Obille A."/>
            <person name="Becker A."/>
            <person name="Abrahante J.E."/>
            <person name="Garbe J."/>
            <person name="Badalamenti J.P."/>
            <person name="Herman A."/>
            <person name="Mangelson H."/>
            <person name="Liachko I."/>
            <person name="Sullivan S."/>
            <person name="Sone E.D."/>
            <person name="Koren S."/>
            <person name="Silverstein K.A.T."/>
            <person name="Beckman K.B."/>
            <person name="Gohl D.M."/>
        </authorList>
    </citation>
    <scope>NUCLEOTIDE SEQUENCE</scope>
    <source>
        <strain evidence="1">Duluth1</strain>
        <tissue evidence="1">Whole animal</tissue>
    </source>
</reference>